<dbReference type="Gene3D" id="1.20.140.40">
    <property type="entry name" value="Invertase/pectin methylesterase inhibitor family protein"/>
    <property type="match status" value="1"/>
</dbReference>
<accession>A0A2G2YMH8</accession>
<name>A0A2G2YMH8_CAPAN</name>
<comment type="caution">
    <text evidence="2">The sequence shown here is derived from an EMBL/GenBank/DDBJ whole genome shotgun (WGS) entry which is preliminary data.</text>
</comment>
<evidence type="ECO:0008006" key="4">
    <source>
        <dbReference type="Google" id="ProtNLM"/>
    </source>
</evidence>
<protein>
    <recommendedName>
        <fullName evidence="4">Pectinesterase inhibitor domain-containing protein</fullName>
    </recommendedName>
</protein>
<reference evidence="2 3" key="2">
    <citation type="journal article" date="2017" name="Genome Biol.">
        <title>New reference genome sequences of hot pepper reveal the massive evolution of plant disease-resistance genes by retroduplication.</title>
        <authorList>
            <person name="Kim S."/>
            <person name="Park J."/>
            <person name="Yeom S.I."/>
            <person name="Kim Y.M."/>
            <person name="Seo E."/>
            <person name="Kim K.T."/>
            <person name="Kim M.S."/>
            <person name="Lee J.M."/>
            <person name="Cheong K."/>
            <person name="Shin H.S."/>
            <person name="Kim S.B."/>
            <person name="Han K."/>
            <person name="Lee J."/>
            <person name="Park M."/>
            <person name="Lee H.A."/>
            <person name="Lee H.Y."/>
            <person name="Lee Y."/>
            <person name="Oh S."/>
            <person name="Lee J.H."/>
            <person name="Choi E."/>
            <person name="Choi E."/>
            <person name="Lee S.E."/>
            <person name="Jeon J."/>
            <person name="Kim H."/>
            <person name="Choi G."/>
            <person name="Song H."/>
            <person name="Lee J."/>
            <person name="Lee S.C."/>
            <person name="Kwon J.K."/>
            <person name="Lee H.Y."/>
            <person name="Koo N."/>
            <person name="Hong Y."/>
            <person name="Kim R.W."/>
            <person name="Kang W.H."/>
            <person name="Huh J.H."/>
            <person name="Kang B.C."/>
            <person name="Yang T.J."/>
            <person name="Lee Y.H."/>
            <person name="Bennetzen J.L."/>
            <person name="Choi D."/>
        </authorList>
    </citation>
    <scope>NUCLEOTIDE SEQUENCE [LARGE SCALE GENOMIC DNA]</scope>
    <source>
        <strain evidence="3">cv. CM334</strain>
    </source>
</reference>
<gene>
    <name evidence="2" type="ORF">T459_26008</name>
</gene>
<keyword evidence="3" id="KW-1185">Reference proteome</keyword>
<dbReference type="Gramene" id="PHT70904">
    <property type="protein sequence ID" value="PHT70904"/>
    <property type="gene ID" value="T459_26008"/>
</dbReference>
<dbReference type="GO" id="GO:0009505">
    <property type="term" value="C:plant-type cell wall"/>
    <property type="evidence" value="ECO:0000318"/>
    <property type="project" value="GO_Central"/>
</dbReference>
<sequence>MQYNMKTNTEQKLPDRQKPRKVLGMTPNYNLCGKILLSDKRSTSGDITTLALIMVDAIKVKENQAPVVISMFYSLSPPKALRVPLKECVLSFKDCEENFERSISPFSCLNTTVHELSGIGRAIIRNLLWCNIQFSEDDDELLKVEDNNIRSLCFTLEKVR</sequence>
<dbReference type="AlphaFoldDB" id="A0A2G2YMH8"/>
<evidence type="ECO:0000313" key="2">
    <source>
        <dbReference type="EMBL" id="PHT70904.1"/>
    </source>
</evidence>
<evidence type="ECO:0000313" key="3">
    <source>
        <dbReference type="Proteomes" id="UP000222542"/>
    </source>
</evidence>
<dbReference type="SUPFAM" id="SSF101148">
    <property type="entry name" value="Plant invertase/pectin methylesterase inhibitor"/>
    <property type="match status" value="1"/>
</dbReference>
<dbReference type="EMBL" id="AYRZ02000010">
    <property type="protein sequence ID" value="PHT70904.1"/>
    <property type="molecule type" value="Genomic_DNA"/>
</dbReference>
<feature type="region of interest" description="Disordered" evidence="1">
    <location>
        <begin position="1"/>
        <end position="20"/>
    </location>
</feature>
<proteinExistence type="predicted"/>
<feature type="compositionally biased region" description="Polar residues" evidence="1">
    <location>
        <begin position="1"/>
        <end position="11"/>
    </location>
</feature>
<dbReference type="GO" id="GO:0009827">
    <property type="term" value="P:plant-type cell wall modification"/>
    <property type="evidence" value="ECO:0000318"/>
    <property type="project" value="GO_Central"/>
</dbReference>
<dbReference type="GO" id="GO:0004857">
    <property type="term" value="F:enzyme inhibitor activity"/>
    <property type="evidence" value="ECO:0000318"/>
    <property type="project" value="GO_Central"/>
</dbReference>
<organism evidence="2 3">
    <name type="scientific">Capsicum annuum</name>
    <name type="common">Capsicum pepper</name>
    <dbReference type="NCBI Taxonomy" id="4072"/>
    <lineage>
        <taxon>Eukaryota</taxon>
        <taxon>Viridiplantae</taxon>
        <taxon>Streptophyta</taxon>
        <taxon>Embryophyta</taxon>
        <taxon>Tracheophyta</taxon>
        <taxon>Spermatophyta</taxon>
        <taxon>Magnoliopsida</taxon>
        <taxon>eudicotyledons</taxon>
        <taxon>Gunneridae</taxon>
        <taxon>Pentapetalae</taxon>
        <taxon>asterids</taxon>
        <taxon>lamiids</taxon>
        <taxon>Solanales</taxon>
        <taxon>Solanaceae</taxon>
        <taxon>Solanoideae</taxon>
        <taxon>Capsiceae</taxon>
        <taxon>Capsicum</taxon>
    </lineage>
</organism>
<dbReference type="Proteomes" id="UP000222542">
    <property type="component" value="Unassembled WGS sequence"/>
</dbReference>
<reference evidence="2 3" key="1">
    <citation type="journal article" date="2014" name="Nat. Genet.">
        <title>Genome sequence of the hot pepper provides insights into the evolution of pungency in Capsicum species.</title>
        <authorList>
            <person name="Kim S."/>
            <person name="Park M."/>
            <person name="Yeom S.I."/>
            <person name="Kim Y.M."/>
            <person name="Lee J.M."/>
            <person name="Lee H.A."/>
            <person name="Seo E."/>
            <person name="Choi J."/>
            <person name="Cheong K."/>
            <person name="Kim K.T."/>
            <person name="Jung K."/>
            <person name="Lee G.W."/>
            <person name="Oh S.K."/>
            <person name="Bae C."/>
            <person name="Kim S.B."/>
            <person name="Lee H.Y."/>
            <person name="Kim S.Y."/>
            <person name="Kim M.S."/>
            <person name="Kang B.C."/>
            <person name="Jo Y.D."/>
            <person name="Yang H.B."/>
            <person name="Jeong H.J."/>
            <person name="Kang W.H."/>
            <person name="Kwon J.K."/>
            <person name="Shin C."/>
            <person name="Lim J.Y."/>
            <person name="Park J.H."/>
            <person name="Huh J.H."/>
            <person name="Kim J.S."/>
            <person name="Kim B.D."/>
            <person name="Cohen O."/>
            <person name="Paran I."/>
            <person name="Suh M.C."/>
            <person name="Lee S.B."/>
            <person name="Kim Y.K."/>
            <person name="Shin Y."/>
            <person name="Noh S.J."/>
            <person name="Park J."/>
            <person name="Seo Y.S."/>
            <person name="Kwon S.Y."/>
            <person name="Kim H.A."/>
            <person name="Park J.M."/>
            <person name="Kim H.J."/>
            <person name="Choi S.B."/>
            <person name="Bosland P.W."/>
            <person name="Reeves G."/>
            <person name="Jo S.H."/>
            <person name="Lee B.W."/>
            <person name="Cho H.T."/>
            <person name="Choi H.S."/>
            <person name="Lee M.S."/>
            <person name="Yu Y."/>
            <person name="Do Choi Y."/>
            <person name="Park B.S."/>
            <person name="van Deynze A."/>
            <person name="Ashrafi H."/>
            <person name="Hill T."/>
            <person name="Kim W.T."/>
            <person name="Pai H.S."/>
            <person name="Ahn H.K."/>
            <person name="Yeam I."/>
            <person name="Giovannoni J.J."/>
            <person name="Rose J.K."/>
            <person name="Sorensen I."/>
            <person name="Lee S.J."/>
            <person name="Kim R.W."/>
            <person name="Choi I.Y."/>
            <person name="Choi B.S."/>
            <person name="Lim J.S."/>
            <person name="Lee Y.H."/>
            <person name="Choi D."/>
        </authorList>
    </citation>
    <scope>NUCLEOTIDE SEQUENCE [LARGE SCALE GENOMIC DNA]</scope>
    <source>
        <strain evidence="3">cv. CM334</strain>
    </source>
</reference>
<evidence type="ECO:0000256" key="1">
    <source>
        <dbReference type="SAM" id="MobiDB-lite"/>
    </source>
</evidence>
<dbReference type="InterPro" id="IPR035513">
    <property type="entry name" value="Invertase/methylesterase_inhib"/>
</dbReference>